<protein>
    <recommendedName>
        <fullName evidence="8">4-aminobutyrate transaminase</fullName>
    </recommendedName>
</protein>
<evidence type="ECO:0000256" key="5">
    <source>
        <dbReference type="RuleBase" id="RU003560"/>
    </source>
</evidence>
<dbReference type="GO" id="GO:0042802">
    <property type="term" value="F:identical protein binding"/>
    <property type="evidence" value="ECO:0007669"/>
    <property type="project" value="TreeGrafter"/>
</dbReference>
<dbReference type="Gene3D" id="3.40.640.10">
    <property type="entry name" value="Type I PLP-dependent aspartate aminotransferase-like (Major domain)"/>
    <property type="match status" value="1"/>
</dbReference>
<dbReference type="GO" id="GO:0008483">
    <property type="term" value="F:transaminase activity"/>
    <property type="evidence" value="ECO:0007669"/>
    <property type="project" value="UniProtKB-KW"/>
</dbReference>
<keyword evidence="7" id="KW-1185">Reference proteome</keyword>
<evidence type="ECO:0000256" key="4">
    <source>
        <dbReference type="ARBA" id="ARBA00022898"/>
    </source>
</evidence>
<dbReference type="InterPro" id="IPR005814">
    <property type="entry name" value="Aminotrans_3"/>
</dbReference>
<dbReference type="OrthoDB" id="9801834at2"/>
<dbReference type="EMBL" id="ADCP02000004">
    <property type="protein sequence ID" value="EFV42875.1"/>
    <property type="molecule type" value="Genomic_DNA"/>
</dbReference>
<evidence type="ECO:0000313" key="7">
    <source>
        <dbReference type="Proteomes" id="UP000006034"/>
    </source>
</evidence>
<dbReference type="PROSITE" id="PS00600">
    <property type="entry name" value="AA_TRANSFER_CLASS_3"/>
    <property type="match status" value="1"/>
</dbReference>
<keyword evidence="3" id="KW-0808">Transferase</keyword>
<evidence type="ECO:0000313" key="6">
    <source>
        <dbReference type="EMBL" id="EFV42875.1"/>
    </source>
</evidence>
<dbReference type="Pfam" id="PF00202">
    <property type="entry name" value="Aminotran_3"/>
    <property type="match status" value="1"/>
</dbReference>
<keyword evidence="2" id="KW-0032">Aminotransferase</keyword>
<keyword evidence="4 5" id="KW-0663">Pyridoxal phosphate</keyword>
<dbReference type="STRING" id="563192.HMPREF0179_03351"/>
<dbReference type="AlphaFoldDB" id="E5YAY0"/>
<dbReference type="InterPro" id="IPR015422">
    <property type="entry name" value="PyrdxlP-dep_Trfase_small"/>
</dbReference>
<dbReference type="InterPro" id="IPR049704">
    <property type="entry name" value="Aminotrans_3_PPA_site"/>
</dbReference>
<dbReference type="GeneID" id="78087543"/>
<reference evidence="6 7" key="2">
    <citation type="submission" date="2013-04" db="EMBL/GenBank/DDBJ databases">
        <title>The Genome Sequence of Bilophila wadsworthia 3_1_6.</title>
        <authorList>
            <consortium name="The Broad Institute Genomics Platform"/>
            <person name="Earl A."/>
            <person name="Ward D."/>
            <person name="Feldgarden M."/>
            <person name="Gevers D."/>
            <person name="Sibley C."/>
            <person name="Strauss J."/>
            <person name="Allen-Vercoe E."/>
            <person name="Walker B."/>
            <person name="Young S."/>
            <person name="Zeng Q."/>
            <person name="Gargeya S."/>
            <person name="Fitzgerald M."/>
            <person name="Haas B."/>
            <person name="Abouelleil A."/>
            <person name="Allen A.W."/>
            <person name="Alvarado L."/>
            <person name="Arachchi H.M."/>
            <person name="Berlin A.M."/>
            <person name="Chapman S.B."/>
            <person name="Gainer-Dewar J."/>
            <person name="Goldberg J."/>
            <person name="Griggs A."/>
            <person name="Gujja S."/>
            <person name="Hansen M."/>
            <person name="Howarth C."/>
            <person name="Imamovic A."/>
            <person name="Ireland A."/>
            <person name="Larimer J."/>
            <person name="McCowan C."/>
            <person name="Murphy C."/>
            <person name="Pearson M."/>
            <person name="Poon T.W."/>
            <person name="Priest M."/>
            <person name="Roberts A."/>
            <person name="Saif S."/>
            <person name="Shea T."/>
            <person name="Sisk P."/>
            <person name="Sykes S."/>
            <person name="Wortman J."/>
            <person name="Nusbaum C."/>
            <person name="Birren B."/>
        </authorList>
    </citation>
    <scope>NUCLEOTIDE SEQUENCE [LARGE SCALE GENOMIC DNA]</scope>
    <source>
        <strain evidence="6 7">3_1_6</strain>
    </source>
</reference>
<evidence type="ECO:0000256" key="1">
    <source>
        <dbReference type="ARBA" id="ARBA00001933"/>
    </source>
</evidence>
<proteinExistence type="inferred from homology"/>
<comment type="cofactor">
    <cofactor evidence="1">
        <name>pyridoxal 5'-phosphate</name>
        <dbReference type="ChEBI" id="CHEBI:597326"/>
    </cofactor>
</comment>
<dbReference type="InterPro" id="IPR015421">
    <property type="entry name" value="PyrdxlP-dep_Trfase_major"/>
</dbReference>
<dbReference type="CDD" id="cd00610">
    <property type="entry name" value="OAT_like"/>
    <property type="match status" value="1"/>
</dbReference>
<dbReference type="Proteomes" id="UP000006034">
    <property type="component" value="Unassembled WGS sequence"/>
</dbReference>
<evidence type="ECO:0000256" key="2">
    <source>
        <dbReference type="ARBA" id="ARBA00022576"/>
    </source>
</evidence>
<dbReference type="PANTHER" id="PTHR11986">
    <property type="entry name" value="AMINOTRANSFERASE CLASS III"/>
    <property type="match status" value="1"/>
</dbReference>
<comment type="caution">
    <text evidence="6">The sequence shown here is derived from an EMBL/GenBank/DDBJ whole genome shotgun (WGS) entry which is preliminary data.</text>
</comment>
<dbReference type="SUPFAM" id="SSF53383">
    <property type="entry name" value="PLP-dependent transferases"/>
    <property type="match status" value="1"/>
</dbReference>
<evidence type="ECO:0008006" key="8">
    <source>
        <dbReference type="Google" id="ProtNLM"/>
    </source>
</evidence>
<accession>E5YAY0</accession>
<dbReference type="InterPro" id="IPR050103">
    <property type="entry name" value="Class-III_PLP-dep_AT"/>
</dbReference>
<dbReference type="GO" id="GO:0030170">
    <property type="term" value="F:pyridoxal phosphate binding"/>
    <property type="evidence" value="ECO:0007669"/>
    <property type="project" value="InterPro"/>
</dbReference>
<sequence length="461" mass="52047">MKTTKADEKALLEAESRYCSYGDTVHYLEPAKLFAGCNGSFLYDYEDKPYLDLQMWYSAVNFGYANPRLNDALKRQIDTLPQVASQYLHKEKIELAAMLCESIRDAWGEEGRVHFNVGGSQAIEDSLKLVRNACGGKSLMIAFEGGYHGRTLGASSITSSYRYRRRYGHFGERALFVPFPYCFRCPYGKRRDDCGMFCADQFERLFETEYYGVWDPKAGEAEYAAFYVECIQGTGGYVIPPDGYYPRLKKVLDERKIMLVDDEIQMGFYRTGKLWGLQNFGITPDVVVFGKAMTNGLNPLAGIWAKERYINPQVFPCGSTHSTFASNPLGTAVALETMRMLAEEDYETRVREMGAYFLEGLRELKSRYAIIGDVDGLGLALRAEICAADGFTPDKAMMDRIVDEGIKGDLMVDGKRYGLVLDVGGYYKNVITLAPSLNITREEVDLAMRLLDEILRRVTKN</sequence>
<dbReference type="eggNOG" id="COG0160">
    <property type="taxonomic scope" value="Bacteria"/>
</dbReference>
<dbReference type="InterPro" id="IPR015424">
    <property type="entry name" value="PyrdxlP-dep_Trfase"/>
</dbReference>
<evidence type="ECO:0000256" key="3">
    <source>
        <dbReference type="ARBA" id="ARBA00022679"/>
    </source>
</evidence>
<dbReference type="HOGENOM" id="CLU_016922_10_0_7"/>
<dbReference type="PIRSF" id="PIRSF000521">
    <property type="entry name" value="Transaminase_4ab_Lys_Orn"/>
    <property type="match status" value="1"/>
</dbReference>
<dbReference type="PANTHER" id="PTHR11986:SF79">
    <property type="entry name" value="ACETYLORNITHINE AMINOTRANSFERASE, MITOCHONDRIAL"/>
    <property type="match status" value="1"/>
</dbReference>
<organism evidence="6 7">
    <name type="scientific">Bilophila wadsworthia (strain 3_1_6)</name>
    <dbReference type="NCBI Taxonomy" id="563192"/>
    <lineage>
        <taxon>Bacteria</taxon>
        <taxon>Pseudomonadati</taxon>
        <taxon>Thermodesulfobacteriota</taxon>
        <taxon>Desulfovibrionia</taxon>
        <taxon>Desulfovibrionales</taxon>
        <taxon>Desulfovibrionaceae</taxon>
        <taxon>Bilophila</taxon>
    </lineage>
</organism>
<reference evidence="6 7" key="1">
    <citation type="submission" date="2010-10" db="EMBL/GenBank/DDBJ databases">
        <authorList>
            <consortium name="The Broad Institute Genome Sequencing Platform"/>
            <person name="Ward D."/>
            <person name="Earl A."/>
            <person name="Feldgarden M."/>
            <person name="Young S.K."/>
            <person name="Gargeya S."/>
            <person name="Zeng Q."/>
            <person name="Alvarado L."/>
            <person name="Berlin A."/>
            <person name="Bochicchio J."/>
            <person name="Chapman S.B."/>
            <person name="Chen Z."/>
            <person name="Freedman E."/>
            <person name="Gellesch M."/>
            <person name="Goldberg J."/>
            <person name="Griggs A."/>
            <person name="Gujja S."/>
            <person name="Heilman E."/>
            <person name="Heiman D."/>
            <person name="Howarth C."/>
            <person name="Mehta T."/>
            <person name="Neiman D."/>
            <person name="Pearson M."/>
            <person name="Roberts A."/>
            <person name="Saif S."/>
            <person name="Shea T."/>
            <person name="Shenoy N."/>
            <person name="Sisk P."/>
            <person name="Stolte C."/>
            <person name="Sykes S."/>
            <person name="White J."/>
            <person name="Yandava C."/>
            <person name="Allen-Vercoe E."/>
            <person name="Sibley C."/>
            <person name="Ambrose C.E."/>
            <person name="Strauss J."/>
            <person name="Daigneault M."/>
            <person name="Haas B."/>
            <person name="Nusbaum C."/>
            <person name="Birren B."/>
        </authorList>
    </citation>
    <scope>NUCLEOTIDE SEQUENCE [LARGE SCALE GENOMIC DNA]</scope>
    <source>
        <strain evidence="6 7">3_1_6</strain>
    </source>
</reference>
<dbReference type="RefSeq" id="WP_005030083.1">
    <property type="nucleotide sequence ID" value="NZ_KE150241.1"/>
</dbReference>
<comment type="similarity">
    <text evidence="5">Belongs to the class-III pyridoxal-phosphate-dependent aminotransferase family.</text>
</comment>
<name>E5YAY0_BILW3</name>
<gene>
    <name evidence="6" type="ORF">HMPREF0179_03351</name>
</gene>
<dbReference type="Gene3D" id="3.90.1150.10">
    <property type="entry name" value="Aspartate Aminotransferase, domain 1"/>
    <property type="match status" value="1"/>
</dbReference>